<gene>
    <name evidence="2" type="ORF">Tco_0652514</name>
</gene>
<name>A0ABQ4WYG4_9ASTR</name>
<sequence>MVARRRRISNGNYNQNFHRRWPRQLNIWGVIFVPFLVVVLALVYILVIEMVYHRGRVEIKDIDIDNFHLNYTFLNTTTVALNGKATLEVFFETSGNVERYFGDFNITSLAFPNDPIKSFSMRTETREKGKKDVVVVRFDTHPTTLTPEKIRVLNEWLAIGKFGTELSVEYEWNVKKEVYFWISPPVKYASFSCQIPYKARFANKSHPTRCVK</sequence>
<reference evidence="2" key="2">
    <citation type="submission" date="2022-01" db="EMBL/GenBank/DDBJ databases">
        <authorList>
            <person name="Yamashiro T."/>
            <person name="Shiraishi A."/>
            <person name="Satake H."/>
            <person name="Nakayama K."/>
        </authorList>
    </citation>
    <scope>NUCLEOTIDE SEQUENCE</scope>
</reference>
<accession>A0ABQ4WYG4</accession>
<evidence type="ECO:0000313" key="3">
    <source>
        <dbReference type="Proteomes" id="UP001151760"/>
    </source>
</evidence>
<comment type="caution">
    <text evidence="2">The sequence shown here is derived from an EMBL/GenBank/DDBJ whole genome shotgun (WGS) entry which is preliminary data.</text>
</comment>
<evidence type="ECO:0000313" key="2">
    <source>
        <dbReference type="EMBL" id="GJS57730.1"/>
    </source>
</evidence>
<dbReference type="EMBL" id="BQNB010009027">
    <property type="protein sequence ID" value="GJS57730.1"/>
    <property type="molecule type" value="Genomic_DNA"/>
</dbReference>
<proteinExistence type="predicted"/>
<keyword evidence="1" id="KW-0472">Membrane</keyword>
<keyword evidence="1" id="KW-0812">Transmembrane</keyword>
<evidence type="ECO:0008006" key="4">
    <source>
        <dbReference type="Google" id="ProtNLM"/>
    </source>
</evidence>
<protein>
    <recommendedName>
        <fullName evidence="4">Late embryogenesis abundant protein LEA-2 subgroup domain-containing protein</fullName>
    </recommendedName>
</protein>
<reference evidence="2" key="1">
    <citation type="journal article" date="2022" name="Int. J. Mol. Sci.">
        <title>Draft Genome of Tanacetum Coccineum: Genomic Comparison of Closely Related Tanacetum-Family Plants.</title>
        <authorList>
            <person name="Yamashiro T."/>
            <person name="Shiraishi A."/>
            <person name="Nakayama K."/>
            <person name="Satake H."/>
        </authorList>
    </citation>
    <scope>NUCLEOTIDE SEQUENCE</scope>
</reference>
<keyword evidence="1" id="KW-1133">Transmembrane helix</keyword>
<dbReference type="Proteomes" id="UP001151760">
    <property type="component" value="Unassembled WGS sequence"/>
</dbReference>
<organism evidence="2 3">
    <name type="scientific">Tanacetum coccineum</name>
    <dbReference type="NCBI Taxonomy" id="301880"/>
    <lineage>
        <taxon>Eukaryota</taxon>
        <taxon>Viridiplantae</taxon>
        <taxon>Streptophyta</taxon>
        <taxon>Embryophyta</taxon>
        <taxon>Tracheophyta</taxon>
        <taxon>Spermatophyta</taxon>
        <taxon>Magnoliopsida</taxon>
        <taxon>eudicotyledons</taxon>
        <taxon>Gunneridae</taxon>
        <taxon>Pentapetalae</taxon>
        <taxon>asterids</taxon>
        <taxon>campanulids</taxon>
        <taxon>Asterales</taxon>
        <taxon>Asteraceae</taxon>
        <taxon>Asteroideae</taxon>
        <taxon>Anthemideae</taxon>
        <taxon>Anthemidinae</taxon>
        <taxon>Tanacetum</taxon>
    </lineage>
</organism>
<evidence type="ECO:0000256" key="1">
    <source>
        <dbReference type="SAM" id="Phobius"/>
    </source>
</evidence>
<feature type="transmembrane region" description="Helical" evidence="1">
    <location>
        <begin position="25"/>
        <end position="47"/>
    </location>
</feature>
<keyword evidence="3" id="KW-1185">Reference proteome</keyword>